<dbReference type="AlphaFoldDB" id="A0A810N4Q8"/>
<feature type="chain" id="PRO_5032871295" description="Carboxypeptidase regulatory-like domain-containing protein" evidence="1">
    <location>
        <begin position="23"/>
        <end position="753"/>
    </location>
</feature>
<evidence type="ECO:0008006" key="4">
    <source>
        <dbReference type="Google" id="ProtNLM"/>
    </source>
</evidence>
<gene>
    <name evidence="2" type="ORF">Prubr_37040</name>
</gene>
<name>A0A810N4Q8_9ACTN</name>
<proteinExistence type="predicted"/>
<accession>A0A810N4Q8</accession>
<dbReference type="RefSeq" id="WP_212826949.1">
    <property type="nucleotide sequence ID" value="NZ_AP023359.1"/>
</dbReference>
<sequence length="753" mass="78945">MALALAVVLPVTSAVLAGGAQAAPSTTGARHAEPWLTLVTGDRVLSRPDAPAGQDLVVQPAPGRESVRFHRSVRAGEVHVVPSDAATLVAAGTVDARLFNISRLLELGYADASARELPLIVTAGDDARAARAAGGQAVTRLPLIDAAGVRVARDKAGQFWSRLAPKTDVPALSGGAAGLWLDAPLGTAAGGSAAPDLGADSESRLIAGMRGATERRESVVDLAVVERFPAAGAGPIDLAVTAGGADGTRFVRPGGTAARTPVATTQASHQLTLVATDHNGNPATNWTVTFNDVERENVVTATDASGTAVVSLPAGNYFMEAQIGTGALSTYIAEPLVVHDRDRTIALTATEGRPIGLTVDRTDAEPGEVAAIFSRMTVDGRMIGGSTHGVNFDGMLVRPSDSAAPADQFVFYVAARLARPDGQGGFGGSPYLYHVQWLEPDRVPTDLVRHMGDAELGKVQARLSAAAPGKIGRKDYLVHGTLPFTITEYYVPDTPWLSSVGTFSGAPNDNPETMLYSGARMFSAGNQGSERWNTGVFGPSFPASWPWSWTKATRTGNQIDVEIPLFTDHGANREARSNVTGATTKLFRNGSLVGQNTQVATGSFTVPAGQATYRLEAKATRSGVADLTSSVSVQWTFKSATVTAPQRLPLAVVRFAPNLDDHNRAPGGTVFSVPVSVQRQDGSAGAATKQLTVEASYDGRFWFPVPLLGSGDSRTALVPHPRGVDHVSLRATHLDKAGNRVEQTITRAYQVRR</sequence>
<evidence type="ECO:0000256" key="1">
    <source>
        <dbReference type="SAM" id="SignalP"/>
    </source>
</evidence>
<feature type="signal peptide" evidence="1">
    <location>
        <begin position="1"/>
        <end position="22"/>
    </location>
</feature>
<dbReference type="KEGG" id="pry:Prubr_37040"/>
<organism evidence="2 3">
    <name type="scientific">Polymorphospora rubra</name>
    <dbReference type="NCBI Taxonomy" id="338584"/>
    <lineage>
        <taxon>Bacteria</taxon>
        <taxon>Bacillati</taxon>
        <taxon>Actinomycetota</taxon>
        <taxon>Actinomycetes</taxon>
        <taxon>Micromonosporales</taxon>
        <taxon>Micromonosporaceae</taxon>
        <taxon>Polymorphospora</taxon>
    </lineage>
</organism>
<reference evidence="2" key="1">
    <citation type="submission" date="2020-08" db="EMBL/GenBank/DDBJ databases">
        <title>Whole genome shotgun sequence of Polymorphospora rubra NBRC 101157.</title>
        <authorList>
            <person name="Komaki H."/>
            <person name="Tamura T."/>
        </authorList>
    </citation>
    <scope>NUCLEOTIDE SEQUENCE</scope>
    <source>
        <strain evidence="2">NBRC 101157</strain>
    </source>
</reference>
<keyword evidence="1" id="KW-0732">Signal</keyword>
<evidence type="ECO:0000313" key="2">
    <source>
        <dbReference type="EMBL" id="BCJ66683.1"/>
    </source>
</evidence>
<dbReference type="EMBL" id="AP023359">
    <property type="protein sequence ID" value="BCJ66683.1"/>
    <property type="molecule type" value="Genomic_DNA"/>
</dbReference>
<protein>
    <recommendedName>
        <fullName evidence="4">Carboxypeptidase regulatory-like domain-containing protein</fullName>
    </recommendedName>
</protein>
<keyword evidence="3" id="KW-1185">Reference proteome</keyword>
<evidence type="ECO:0000313" key="3">
    <source>
        <dbReference type="Proteomes" id="UP000680866"/>
    </source>
</evidence>
<dbReference type="Proteomes" id="UP000680866">
    <property type="component" value="Chromosome"/>
</dbReference>